<name>A0ABQ9XRU2_9EUKA</name>
<sequence length="1088" mass="123984">MNIDLSSSYPQIDVTMATQKDCLEVFLSQICGDCKTLRPIMLNTLLALATESDWALSTILEVDYIKPLEEYCSKTQPCDVPIALPKLLSLLGKTSEGELDRICGSSIPSSFIEWVDSISNHNMLIEIGNCLLMWTSSLPSYSTFLAHHKTKFLTLFDHCRKPASSLPNSAILAHLFFSPQLEVSNMALRIISDRCRRDFGPIFFLQKHQVPSSSTDSSSKLVPFTDRLCGRLAEHVSEMKSLFAESSPFNASLSALSTTLHEESPPLTVDTVLLFLYDGIYLLKTMFITTNNSCILLKSTIIACLDLLEQQKNESNCPPADRTGRLITLLHFSWNCFADKLCALNKSLHPIVESTFSEVPQLCSLLERTCCHTSRTKLSHLRMIINVGASLPHLISRILKENLVERVMNASKPITIPTSHGDFHLRLVWAINNLILDPRNITKDKEEQKIIRKLQFERGLKPAKQSLLFILLREAFILTPFSSDMDVTTQISNLLSQTLVLERDLFEYGEIVETGREEWEVGWLMEKTKGYDLEKRLKMIREEDVRMKKDEKSRLKKRVERQREAGHEDAMEGLLTRSDLRFRTEINCLKVFLSQICGDCETLRPIMLNTLLALVTESDWALSTILDSSIPNLAILAQLCFSMQLEVSKVALTTLSKRGKSESKTRSFLRTLTVPSGSTDSSSELVPFAGRLCGRLAEHVSQLKSLIAESSPSDGTISAPSVTLPDESPFLNRNTVLEMLCEGVSLLYSILIDTDDPYNDIPIDCDHASLLKSIIITCLDLIEQQKTESNCQPPSRTELLITLLDSSWNCTAYSLNRFRPSLQQVVESAFSDVPQLCSLLERTCRHSSPTQTSHLVMIINISAVLPRFFPHMLEENLAQRVIDESKLMTVPTEHGHFHRYLTWAISYLLKDLKQVTKDKEELTKIQKFQFERVLKPAKPYLQFILQREEFIQTDDSFNRSMSTVGSNLIINTLELERDLFESGEIVETGREEWVVRWLVEKTEENELGSHLLCTRTDDLRMRKNEKERWKRSVKRQREAGHEDALEGWLKRRTNDTLSSIAEYIKRASEESGMNHRIWRGWRYNGYLM</sequence>
<dbReference type="Proteomes" id="UP001281761">
    <property type="component" value="Unassembled WGS sequence"/>
</dbReference>
<evidence type="ECO:0000313" key="2">
    <source>
        <dbReference type="Proteomes" id="UP001281761"/>
    </source>
</evidence>
<reference evidence="1 2" key="1">
    <citation type="journal article" date="2022" name="bioRxiv">
        <title>Genomics of Preaxostyla Flagellates Illuminates Evolutionary Transitions and the Path Towards Mitochondrial Loss.</title>
        <authorList>
            <person name="Novak L.V.F."/>
            <person name="Treitli S.C."/>
            <person name="Pyrih J."/>
            <person name="Halakuc P."/>
            <person name="Pipaliya S.V."/>
            <person name="Vacek V."/>
            <person name="Brzon O."/>
            <person name="Soukal P."/>
            <person name="Eme L."/>
            <person name="Dacks J.B."/>
            <person name="Karnkowska A."/>
            <person name="Elias M."/>
            <person name="Hampl V."/>
        </authorList>
    </citation>
    <scope>NUCLEOTIDE SEQUENCE [LARGE SCALE GENOMIC DNA]</scope>
    <source>
        <strain evidence="1">NAU3</strain>
        <tissue evidence="1">Gut</tissue>
    </source>
</reference>
<gene>
    <name evidence="1" type="ORF">BLNAU_10922</name>
</gene>
<protein>
    <submittedName>
        <fullName evidence="1">Uncharacterized protein</fullName>
    </submittedName>
</protein>
<evidence type="ECO:0000313" key="1">
    <source>
        <dbReference type="EMBL" id="KAK2954105.1"/>
    </source>
</evidence>
<comment type="caution">
    <text evidence="1">The sequence shown here is derived from an EMBL/GenBank/DDBJ whole genome shotgun (WGS) entry which is preliminary data.</text>
</comment>
<keyword evidence="2" id="KW-1185">Reference proteome</keyword>
<organism evidence="1 2">
    <name type="scientific">Blattamonas nauphoetae</name>
    <dbReference type="NCBI Taxonomy" id="2049346"/>
    <lineage>
        <taxon>Eukaryota</taxon>
        <taxon>Metamonada</taxon>
        <taxon>Preaxostyla</taxon>
        <taxon>Oxymonadida</taxon>
        <taxon>Blattamonas</taxon>
    </lineage>
</organism>
<dbReference type="EMBL" id="JARBJD010000082">
    <property type="protein sequence ID" value="KAK2954105.1"/>
    <property type="molecule type" value="Genomic_DNA"/>
</dbReference>
<proteinExistence type="predicted"/>
<accession>A0ABQ9XRU2</accession>